<evidence type="ECO:0000313" key="14">
    <source>
        <dbReference type="Proteomes" id="UP001165065"/>
    </source>
</evidence>
<evidence type="ECO:0000256" key="7">
    <source>
        <dbReference type="ARBA" id="ARBA00024603"/>
    </source>
</evidence>
<dbReference type="Pfam" id="PF19310">
    <property type="entry name" value="TOP_N"/>
    <property type="match status" value="1"/>
</dbReference>
<dbReference type="InterPro" id="IPR024079">
    <property type="entry name" value="MetalloPept_cat_dom_sf"/>
</dbReference>
<feature type="chain" id="PRO_5040993345" description="oligopeptidase A" evidence="10">
    <location>
        <begin position="20"/>
        <end position="734"/>
    </location>
</feature>
<comment type="catalytic activity">
    <reaction evidence="7">
        <text>Hydrolysis of oligopeptides, with broad specificity. Gly or Ala commonly occur as P1 or P1' residues, but more distant residues are also important, as is shown by the fact that Z-Gly-Pro-Gly-|-Gly-Pro-Ala is cleaved, but not Z-(Gly)(5).</text>
        <dbReference type="EC" id="3.4.24.70"/>
    </reaction>
</comment>
<dbReference type="SUPFAM" id="SSF55486">
    <property type="entry name" value="Metalloproteases ('zincins'), catalytic domain"/>
    <property type="match status" value="1"/>
</dbReference>
<evidence type="ECO:0000313" key="13">
    <source>
        <dbReference type="EMBL" id="GMI44693.1"/>
    </source>
</evidence>
<accession>A0A9W7GI52</accession>
<keyword evidence="14" id="KW-1185">Reference proteome</keyword>
<gene>
    <name evidence="13" type="ORF">TrCOL_g7728</name>
</gene>
<feature type="domain" description="Peptidase M3A/M3B catalytic" evidence="11">
    <location>
        <begin position="267"/>
        <end position="732"/>
    </location>
</feature>
<protein>
    <recommendedName>
        <fullName evidence="8">oligopeptidase A</fullName>
        <ecNumber evidence="8">3.4.24.70</ecNumber>
    </recommendedName>
</protein>
<dbReference type="InterPro" id="IPR034005">
    <property type="entry name" value="M3A_DCP"/>
</dbReference>
<dbReference type="InterPro" id="IPR024077">
    <property type="entry name" value="Neurolysin/TOP_dom2"/>
</dbReference>
<feature type="signal peptide" evidence="10">
    <location>
        <begin position="1"/>
        <end position="19"/>
    </location>
</feature>
<keyword evidence="3 9" id="KW-0479">Metal-binding</keyword>
<keyword evidence="4 9" id="KW-0378">Hydrolase</keyword>
<reference evidence="14" key="1">
    <citation type="journal article" date="2023" name="Commun. Biol.">
        <title>Genome analysis of Parmales, the sister group of diatoms, reveals the evolutionary specialization of diatoms from phago-mixotrophs to photoautotrophs.</title>
        <authorList>
            <person name="Ban H."/>
            <person name="Sato S."/>
            <person name="Yoshikawa S."/>
            <person name="Yamada K."/>
            <person name="Nakamura Y."/>
            <person name="Ichinomiya M."/>
            <person name="Sato N."/>
            <person name="Blanc-Mathieu R."/>
            <person name="Endo H."/>
            <person name="Kuwata A."/>
            <person name="Ogata H."/>
        </authorList>
    </citation>
    <scope>NUCLEOTIDE SEQUENCE [LARGE SCALE GENOMIC DNA]</scope>
</reference>
<evidence type="ECO:0000256" key="9">
    <source>
        <dbReference type="RuleBase" id="RU003435"/>
    </source>
</evidence>
<evidence type="ECO:0000256" key="6">
    <source>
        <dbReference type="ARBA" id="ARBA00023049"/>
    </source>
</evidence>
<dbReference type="Gene3D" id="3.40.390.10">
    <property type="entry name" value="Collagenase (Catalytic Domain)"/>
    <property type="match status" value="1"/>
</dbReference>
<keyword evidence="6 9" id="KW-0482">Metalloprotease</keyword>
<evidence type="ECO:0000256" key="3">
    <source>
        <dbReference type="ARBA" id="ARBA00022723"/>
    </source>
</evidence>
<dbReference type="GO" id="GO:0005829">
    <property type="term" value="C:cytosol"/>
    <property type="evidence" value="ECO:0007669"/>
    <property type="project" value="UniProtKB-ARBA"/>
</dbReference>
<name>A0A9W7GI52_9STRA</name>
<comment type="similarity">
    <text evidence="1 9">Belongs to the peptidase M3 family.</text>
</comment>
<evidence type="ECO:0000256" key="8">
    <source>
        <dbReference type="ARBA" id="ARBA00026100"/>
    </source>
</evidence>
<comment type="caution">
    <text evidence="13">The sequence shown here is derived from an EMBL/GenBank/DDBJ whole genome shotgun (WGS) entry which is preliminary data.</text>
</comment>
<evidence type="ECO:0000256" key="1">
    <source>
        <dbReference type="ARBA" id="ARBA00006040"/>
    </source>
</evidence>
<evidence type="ECO:0000256" key="2">
    <source>
        <dbReference type="ARBA" id="ARBA00022670"/>
    </source>
</evidence>
<evidence type="ECO:0000256" key="5">
    <source>
        <dbReference type="ARBA" id="ARBA00022833"/>
    </source>
</evidence>
<dbReference type="FunFam" id="3.40.390.10:FF:000009">
    <property type="entry name" value="Oligopeptidase A"/>
    <property type="match status" value="1"/>
</dbReference>
<dbReference type="GO" id="GO:0046872">
    <property type="term" value="F:metal ion binding"/>
    <property type="evidence" value="ECO:0007669"/>
    <property type="project" value="UniProtKB-UniRule"/>
</dbReference>
<dbReference type="EC" id="3.4.24.70" evidence="8"/>
<dbReference type="Proteomes" id="UP001165065">
    <property type="component" value="Unassembled WGS sequence"/>
</dbReference>
<dbReference type="InterPro" id="IPR001567">
    <property type="entry name" value="Pept_M3A_M3B_dom"/>
</dbReference>
<keyword evidence="2 9" id="KW-0645">Protease</keyword>
<dbReference type="InterPro" id="IPR045666">
    <property type="entry name" value="OpdA_N"/>
</dbReference>
<dbReference type="GO" id="GO:0004222">
    <property type="term" value="F:metalloendopeptidase activity"/>
    <property type="evidence" value="ECO:0007669"/>
    <property type="project" value="UniProtKB-EC"/>
</dbReference>
<dbReference type="GO" id="GO:0006518">
    <property type="term" value="P:peptide metabolic process"/>
    <property type="evidence" value="ECO:0007669"/>
    <property type="project" value="TreeGrafter"/>
</dbReference>
<organism evidence="13 14">
    <name type="scientific">Triparma columacea</name>
    <dbReference type="NCBI Taxonomy" id="722753"/>
    <lineage>
        <taxon>Eukaryota</taxon>
        <taxon>Sar</taxon>
        <taxon>Stramenopiles</taxon>
        <taxon>Ochrophyta</taxon>
        <taxon>Bolidophyceae</taxon>
        <taxon>Parmales</taxon>
        <taxon>Triparmaceae</taxon>
        <taxon>Triparma</taxon>
    </lineage>
</organism>
<dbReference type="GO" id="GO:0006508">
    <property type="term" value="P:proteolysis"/>
    <property type="evidence" value="ECO:0007669"/>
    <property type="project" value="UniProtKB-KW"/>
</dbReference>
<evidence type="ECO:0000259" key="12">
    <source>
        <dbReference type="Pfam" id="PF19310"/>
    </source>
</evidence>
<dbReference type="OrthoDB" id="534666at2759"/>
<dbReference type="EMBL" id="BRYA01001490">
    <property type="protein sequence ID" value="GMI44693.1"/>
    <property type="molecule type" value="Genomic_DNA"/>
</dbReference>
<feature type="domain" description="Oligopeptidase A N-terminal" evidence="12">
    <location>
        <begin position="71"/>
        <end position="192"/>
    </location>
</feature>
<dbReference type="Pfam" id="PF01432">
    <property type="entry name" value="Peptidase_M3"/>
    <property type="match status" value="1"/>
</dbReference>
<sequence length="734" mass="81837">MKFHRAAILILTATRTVASFTPRSSGGRTAFSGRRAFSFLASTSSGNPLLDQKDLPRFSLIQASDLSPAVDTLLTDMATNFESLQTKISPSSAKYDDILPEMEKITYPISYAWGVAGHLNGVKNGEELRKAYEGSQGQVVKAFSDLKQSRVIFDAMNEVIKDPSLSQAQRRALESNIRAMTLGGVGLDGAEKERFNDIKQRLAELATTFSNNVLDTTKLFSLTITDPAELEGVPSSAKKMWAAAAEGDEEKGPWKITLDGPSYIAAMQHLGVRKHREAIYRAFVTRASEANEDKNNVPLIKEILTLKQEAAKLLGFSNYAEQSLSSKMADSVQKVDEMSSFMKEKALPNAIKELEDITSFARANGGEEYSEANLPRLMSWDTSFWSERLKETKFDMTEEELRPYFALPEVLGGMFGLAKRIFGIDIKPADGEAEVWNDDVSFFNVFDEESGEKIASFYLDPYSRPADKRGGAWMDVCIGKSKATNRMVPVAYLTCNGSPPIGDTPSLMTFREVETLFHEFGHGLQHMLTNVDIGDVAGISGVEWDAVELPSQFMENWCYDEKTVYGFAKHYETKEPLPKDLFEKLKEQRTYGAGMMCMRQLYFGQLDIELHARYDPTTSSESIFDVQKRVAAEYSSHLPPVEGDRFLCAFNHIFGGGYAAGYYSYKWAEILSADAFGAFEDVGLENEEEIRRVGRSFRKTVLGYGGGKPPSEVFEEFRGREANPEALLRHNGLM</sequence>
<proteinExistence type="inferred from homology"/>
<dbReference type="InterPro" id="IPR045090">
    <property type="entry name" value="Pept_M3A_M3B"/>
</dbReference>
<dbReference type="AlphaFoldDB" id="A0A9W7GI52"/>
<comment type="cofactor">
    <cofactor evidence="9">
        <name>Zn(2+)</name>
        <dbReference type="ChEBI" id="CHEBI:29105"/>
    </cofactor>
    <text evidence="9">Binds 1 zinc ion.</text>
</comment>
<evidence type="ECO:0000256" key="10">
    <source>
        <dbReference type="SAM" id="SignalP"/>
    </source>
</evidence>
<keyword evidence="10" id="KW-0732">Signal</keyword>
<evidence type="ECO:0000256" key="4">
    <source>
        <dbReference type="ARBA" id="ARBA00022801"/>
    </source>
</evidence>
<evidence type="ECO:0000259" key="11">
    <source>
        <dbReference type="Pfam" id="PF01432"/>
    </source>
</evidence>
<dbReference type="CDD" id="cd06456">
    <property type="entry name" value="M3A_DCP"/>
    <property type="match status" value="1"/>
</dbReference>
<keyword evidence="5 9" id="KW-0862">Zinc</keyword>
<dbReference type="Gene3D" id="1.10.1370.10">
    <property type="entry name" value="Neurolysin, domain 3"/>
    <property type="match status" value="1"/>
</dbReference>
<dbReference type="PANTHER" id="PTHR11804">
    <property type="entry name" value="PROTEASE M3 THIMET OLIGOPEPTIDASE-RELATED"/>
    <property type="match status" value="1"/>
</dbReference>
<dbReference type="PANTHER" id="PTHR11804:SF83">
    <property type="entry name" value="LD37516P"/>
    <property type="match status" value="1"/>
</dbReference>